<evidence type="ECO:0000256" key="1">
    <source>
        <dbReference type="ARBA" id="ARBA00005254"/>
    </source>
</evidence>
<gene>
    <name evidence="3" type="ORF">K7G82_02470</name>
</gene>
<evidence type="ECO:0000256" key="2">
    <source>
        <dbReference type="RuleBase" id="RU003707"/>
    </source>
</evidence>
<dbReference type="CDD" id="cd06558">
    <property type="entry name" value="crotonase-like"/>
    <property type="match status" value="1"/>
</dbReference>
<dbReference type="PANTHER" id="PTHR11941">
    <property type="entry name" value="ENOYL-COA HYDRATASE-RELATED"/>
    <property type="match status" value="1"/>
</dbReference>
<dbReference type="InterPro" id="IPR001753">
    <property type="entry name" value="Enoyl-CoA_hydra/iso"/>
</dbReference>
<name>A0ABS7PIM2_9SPHN</name>
<accession>A0ABS7PIM2</accession>
<sequence length="252" mass="26178">MFDLAQDGRIARISLNRASARNAIRIADWADLADLAERAVAEGARTVIMRSAVTGIFSAGADLVELEALPGDAVGQRRMRAAMCGALDRLARLPVATIAAIDGGCFGAGVALVMACDLRIGGHMAQFAIPPARLGIGYPQEDIARLVALVGPGQAARLMLTGERIGADEAHRIGLIESVAHSAHGAVNNLATLCAESSPTSVAMLKRAIAAAAAGERSGSVYDEAFERAFDGADFAEGILAMRERRAPEFGA</sequence>
<dbReference type="Gene3D" id="3.90.226.10">
    <property type="entry name" value="2-enoyl-CoA Hydratase, Chain A, domain 1"/>
    <property type="match status" value="1"/>
</dbReference>
<evidence type="ECO:0000313" key="4">
    <source>
        <dbReference type="Proteomes" id="UP000706039"/>
    </source>
</evidence>
<dbReference type="PANTHER" id="PTHR11941:SF54">
    <property type="entry name" value="ENOYL-COA HYDRATASE, MITOCHONDRIAL"/>
    <property type="match status" value="1"/>
</dbReference>
<keyword evidence="4" id="KW-1185">Reference proteome</keyword>
<dbReference type="EMBL" id="JAINVV010000001">
    <property type="protein sequence ID" value="MBY8821138.1"/>
    <property type="molecule type" value="Genomic_DNA"/>
</dbReference>
<dbReference type="InterPro" id="IPR029045">
    <property type="entry name" value="ClpP/crotonase-like_dom_sf"/>
</dbReference>
<protein>
    <submittedName>
        <fullName evidence="3">Enoyl-CoA hydratase/isomerase family protein</fullName>
    </submittedName>
</protein>
<reference evidence="3 4" key="1">
    <citation type="submission" date="2021-08" db="EMBL/GenBank/DDBJ databases">
        <authorList>
            <person name="Tuo L."/>
        </authorList>
    </citation>
    <scope>NUCLEOTIDE SEQUENCE [LARGE SCALE GENOMIC DNA]</scope>
    <source>
        <strain evidence="3 4">JCM 31229</strain>
    </source>
</reference>
<dbReference type="SUPFAM" id="SSF52096">
    <property type="entry name" value="ClpP/crotonase"/>
    <property type="match status" value="1"/>
</dbReference>
<dbReference type="Proteomes" id="UP000706039">
    <property type="component" value="Unassembled WGS sequence"/>
</dbReference>
<proteinExistence type="inferred from homology"/>
<dbReference type="PROSITE" id="PS00166">
    <property type="entry name" value="ENOYL_COA_HYDRATASE"/>
    <property type="match status" value="1"/>
</dbReference>
<evidence type="ECO:0000313" key="3">
    <source>
        <dbReference type="EMBL" id="MBY8821138.1"/>
    </source>
</evidence>
<dbReference type="Pfam" id="PF00378">
    <property type="entry name" value="ECH_1"/>
    <property type="match status" value="1"/>
</dbReference>
<organism evidence="3 4">
    <name type="scientific">Sphingomonas colocasiae</name>
    <dbReference type="NCBI Taxonomy" id="1848973"/>
    <lineage>
        <taxon>Bacteria</taxon>
        <taxon>Pseudomonadati</taxon>
        <taxon>Pseudomonadota</taxon>
        <taxon>Alphaproteobacteria</taxon>
        <taxon>Sphingomonadales</taxon>
        <taxon>Sphingomonadaceae</taxon>
        <taxon>Sphingomonas</taxon>
    </lineage>
</organism>
<comment type="caution">
    <text evidence="3">The sequence shown here is derived from an EMBL/GenBank/DDBJ whole genome shotgun (WGS) entry which is preliminary data.</text>
</comment>
<comment type="similarity">
    <text evidence="1 2">Belongs to the enoyl-CoA hydratase/isomerase family.</text>
</comment>
<dbReference type="InterPro" id="IPR018376">
    <property type="entry name" value="Enoyl-CoA_hyd/isom_CS"/>
</dbReference>
<dbReference type="RefSeq" id="WP_222988224.1">
    <property type="nucleotide sequence ID" value="NZ_JAINVV010000001.1"/>
</dbReference>